<dbReference type="Proteomes" id="UP000826188">
    <property type="component" value="Unassembled WGS sequence"/>
</dbReference>
<feature type="signal peptide" evidence="1">
    <location>
        <begin position="1"/>
        <end position="26"/>
    </location>
</feature>
<feature type="chain" id="PRO_5046661039" description="Lipoprotein" evidence="1">
    <location>
        <begin position="27"/>
        <end position="51"/>
    </location>
</feature>
<accession>A0ABS6WW63</accession>
<dbReference type="EMBL" id="JAHWGL010000008">
    <property type="protein sequence ID" value="MBW3127703.1"/>
    <property type="molecule type" value="Genomic_DNA"/>
</dbReference>
<keyword evidence="1" id="KW-0732">Signal</keyword>
<evidence type="ECO:0000313" key="2">
    <source>
        <dbReference type="EMBL" id="MBW3127703.1"/>
    </source>
</evidence>
<name>A0ABS6WW63_9BACT</name>
<dbReference type="RefSeq" id="WP_219157040.1">
    <property type="nucleotide sequence ID" value="NZ_JAHWGL010000008.1"/>
</dbReference>
<evidence type="ECO:0008006" key="4">
    <source>
        <dbReference type="Google" id="ProtNLM"/>
    </source>
</evidence>
<evidence type="ECO:0000313" key="3">
    <source>
        <dbReference type="Proteomes" id="UP000826188"/>
    </source>
</evidence>
<gene>
    <name evidence="2" type="ORF">KYK14_04025</name>
</gene>
<comment type="caution">
    <text evidence="2">The sequence shown here is derived from an EMBL/GenBank/DDBJ whole genome shotgun (WGS) entry which is preliminary data.</text>
</comment>
<keyword evidence="3" id="KW-1185">Reference proteome</keyword>
<proteinExistence type="predicted"/>
<sequence>MKKIATLALAALLMGTGLLSSGCAHRSSLAKKTAAYKHRSKGKIPCPCESN</sequence>
<protein>
    <recommendedName>
        <fullName evidence="4">Lipoprotein</fullName>
    </recommendedName>
</protein>
<reference evidence="2 3" key="1">
    <citation type="submission" date="2021-07" db="EMBL/GenBank/DDBJ databases">
        <title>Hymenobacter profundi sp. nov., isolated from deep-sea water.</title>
        <authorList>
            <person name="Kim M.K."/>
        </authorList>
    </citation>
    <scope>NUCLEOTIDE SEQUENCE [LARGE SCALE GENOMIC DNA]</scope>
    <source>
        <strain evidence="2 3">M2</strain>
    </source>
</reference>
<evidence type="ECO:0000256" key="1">
    <source>
        <dbReference type="SAM" id="SignalP"/>
    </source>
</evidence>
<organism evidence="2 3">
    <name type="scientific">Hymenobacter profundi</name>
    <dbReference type="NCBI Taxonomy" id="1982110"/>
    <lineage>
        <taxon>Bacteria</taxon>
        <taxon>Pseudomonadati</taxon>
        <taxon>Bacteroidota</taxon>
        <taxon>Cytophagia</taxon>
        <taxon>Cytophagales</taxon>
        <taxon>Hymenobacteraceae</taxon>
        <taxon>Hymenobacter</taxon>
    </lineage>
</organism>
<dbReference type="PROSITE" id="PS51257">
    <property type="entry name" value="PROKAR_LIPOPROTEIN"/>
    <property type="match status" value="1"/>
</dbReference>